<accession>A0AAW9S5F3</accession>
<evidence type="ECO:0000256" key="7">
    <source>
        <dbReference type="SAM" id="Phobius"/>
    </source>
</evidence>
<feature type="transmembrane region" description="Helical" evidence="7">
    <location>
        <begin position="752"/>
        <end position="776"/>
    </location>
</feature>
<gene>
    <name evidence="10" type="ORF">V3328_25170</name>
</gene>
<dbReference type="InterPro" id="IPR025857">
    <property type="entry name" value="MacB_PCD"/>
</dbReference>
<keyword evidence="5 7" id="KW-0472">Membrane</keyword>
<sequence length="877" mass="92090">MIGRASERSLRSDGKGDDPHPGRHPMTALAQRLPLPLRLALRELRGGLRGFYVFIGCIALGVAAIAAVGSVSRSLVLGISEEGQAILGGDLSFSRIHQPFDPEIRAWLDTLGEVSEIATLRAMARTPDGEAQTLIELKAVDDAYPLFGAFEVDGGGNLHDLIARRDGRAGLVADAGLAERLGIGVGDPVSIGNAEFALTGLIALEPDRLGSGLGWGPRVVISTEALESTGLIQPGSLVRWHDRLALAGDASAADVAAIEEQAKERFPEAGWRIRDRNDAAPGLKDQIFRFTMFLTLVGLTALVVGGVGVANAVSAYLDGRRDTIATLKSLGAGGGLIFRSYLAEILLLACGAIAVGIAAGALTPWLAGSALAGILPVADAVPGLYPVVLVQALAYGALIALAFALWPLGRAREIPATALYREHVAALAVRPRPVYVAALAVVLLALVGLTVGLAYEPFIAIGFVGGTIAAFVVLRLVGSGIMALARRFPRSRWIELRLATAAIHRPGAVTPSVVLSLGLGLTLLVTIALIDGNLTRQLTVALPDRAPSFFFLDIPRADAGRFRETVAATAPGGEIEEVPMLRGRFVSLKGIPVGEYAAPEEASWVLRGDRGITYADQPPDDTTVTEGAWWPAGYDGPPLVSFADELAGELGLSVGDEIEVNVLGRTFKAEIANLRTVDWTSLSINFVMVFSANTFTGAPHMVLATVTMPGGAESATELAVMREVTRNFPTVTSVRVREALETVNGLVRRLAWAVRAASGLTIAAGILVLAGALAASHRHRIHDAVVLKTLGATRRRLIGAYVLEFAIIGIVTAIFALIAGSVAAMIVVERVMELDFVFLPLVAVSAVGGALVLTVGLGLAGTWRVLGRKPAAYLRDL</sequence>
<feature type="domain" description="ABC3 transporter permease C-terminal" evidence="8">
    <location>
        <begin position="297"/>
        <end position="415"/>
    </location>
</feature>
<comment type="caution">
    <text evidence="10">The sequence shown here is derived from an EMBL/GenBank/DDBJ whole genome shotgun (WGS) entry which is preliminary data.</text>
</comment>
<feature type="transmembrane region" description="Helical" evidence="7">
    <location>
        <begin position="338"/>
        <end position="363"/>
    </location>
</feature>
<evidence type="ECO:0000313" key="10">
    <source>
        <dbReference type="EMBL" id="MEJ8574791.1"/>
    </source>
</evidence>
<evidence type="ECO:0000259" key="8">
    <source>
        <dbReference type="Pfam" id="PF02687"/>
    </source>
</evidence>
<feature type="transmembrane region" description="Helical" evidence="7">
    <location>
        <begin position="797"/>
        <end position="826"/>
    </location>
</feature>
<evidence type="ECO:0000256" key="1">
    <source>
        <dbReference type="ARBA" id="ARBA00004651"/>
    </source>
</evidence>
<feature type="transmembrane region" description="Helical" evidence="7">
    <location>
        <begin position="51"/>
        <end position="71"/>
    </location>
</feature>
<name>A0AAW9S5F3_9HYPH</name>
<evidence type="ECO:0000256" key="3">
    <source>
        <dbReference type="ARBA" id="ARBA00022692"/>
    </source>
</evidence>
<dbReference type="PANTHER" id="PTHR30287:SF1">
    <property type="entry name" value="INNER MEMBRANE PROTEIN"/>
    <property type="match status" value="1"/>
</dbReference>
<evidence type="ECO:0000256" key="2">
    <source>
        <dbReference type="ARBA" id="ARBA00022475"/>
    </source>
</evidence>
<evidence type="ECO:0000256" key="6">
    <source>
        <dbReference type="SAM" id="MobiDB-lite"/>
    </source>
</evidence>
<comment type="subcellular location">
    <subcellularLocation>
        <location evidence="1">Cell membrane</location>
        <topology evidence="1">Multi-pass membrane protein</topology>
    </subcellularLocation>
</comment>
<dbReference type="PANTHER" id="PTHR30287">
    <property type="entry name" value="MEMBRANE COMPONENT OF PREDICTED ABC SUPERFAMILY METABOLITE UPTAKE TRANSPORTER"/>
    <property type="match status" value="1"/>
</dbReference>
<evidence type="ECO:0000259" key="9">
    <source>
        <dbReference type="Pfam" id="PF12704"/>
    </source>
</evidence>
<evidence type="ECO:0000313" key="11">
    <source>
        <dbReference type="Proteomes" id="UP001378188"/>
    </source>
</evidence>
<feature type="transmembrane region" description="Helical" evidence="7">
    <location>
        <begin position="290"/>
        <end position="317"/>
    </location>
</feature>
<organism evidence="10 11">
    <name type="scientific">Microbaculum marinum</name>
    <dbReference type="NCBI Taxonomy" id="1764581"/>
    <lineage>
        <taxon>Bacteria</taxon>
        <taxon>Pseudomonadati</taxon>
        <taxon>Pseudomonadota</taxon>
        <taxon>Alphaproteobacteria</taxon>
        <taxon>Hyphomicrobiales</taxon>
        <taxon>Tepidamorphaceae</taxon>
        <taxon>Microbaculum</taxon>
    </lineage>
</organism>
<feature type="transmembrane region" description="Helical" evidence="7">
    <location>
        <begin position="506"/>
        <end position="530"/>
    </location>
</feature>
<dbReference type="Pfam" id="PF12704">
    <property type="entry name" value="MacB_PCD"/>
    <property type="match status" value="1"/>
</dbReference>
<dbReference type="GO" id="GO:0005886">
    <property type="term" value="C:plasma membrane"/>
    <property type="evidence" value="ECO:0007669"/>
    <property type="project" value="UniProtKB-SubCell"/>
</dbReference>
<dbReference type="EMBL" id="JAZHOF010000014">
    <property type="protein sequence ID" value="MEJ8574791.1"/>
    <property type="molecule type" value="Genomic_DNA"/>
</dbReference>
<reference evidence="10 11" key="1">
    <citation type="submission" date="2024-02" db="EMBL/GenBank/DDBJ databases">
        <title>Genome analysis and characterization of Microbaculum marinisediminis sp. nov., isolated from marine sediment.</title>
        <authorList>
            <person name="Du Z.-J."/>
            <person name="Ye Y.-Q."/>
            <person name="Zhang Z.-R."/>
            <person name="Yuan S.-M."/>
            <person name="Zhang X.-Y."/>
        </authorList>
    </citation>
    <scope>NUCLEOTIDE SEQUENCE [LARGE SCALE GENOMIC DNA]</scope>
    <source>
        <strain evidence="10 11">SDUM1044001</strain>
    </source>
</reference>
<feature type="compositionally biased region" description="Basic and acidic residues" evidence="6">
    <location>
        <begin position="1"/>
        <end position="21"/>
    </location>
</feature>
<evidence type="ECO:0000256" key="5">
    <source>
        <dbReference type="ARBA" id="ARBA00023136"/>
    </source>
</evidence>
<evidence type="ECO:0000256" key="4">
    <source>
        <dbReference type="ARBA" id="ARBA00022989"/>
    </source>
</evidence>
<keyword evidence="11" id="KW-1185">Reference proteome</keyword>
<feature type="region of interest" description="Disordered" evidence="6">
    <location>
        <begin position="1"/>
        <end position="26"/>
    </location>
</feature>
<feature type="transmembrane region" description="Helical" evidence="7">
    <location>
        <begin position="434"/>
        <end position="455"/>
    </location>
</feature>
<dbReference type="InterPro" id="IPR003838">
    <property type="entry name" value="ABC3_permease_C"/>
</dbReference>
<proteinExistence type="predicted"/>
<dbReference type="AlphaFoldDB" id="A0AAW9S5F3"/>
<keyword evidence="4 7" id="KW-1133">Transmembrane helix</keyword>
<dbReference type="Pfam" id="PF02687">
    <property type="entry name" value="FtsX"/>
    <property type="match status" value="2"/>
</dbReference>
<dbReference type="Proteomes" id="UP001378188">
    <property type="component" value="Unassembled WGS sequence"/>
</dbReference>
<feature type="domain" description="MacB-like periplasmic core" evidence="9">
    <location>
        <begin position="56"/>
        <end position="233"/>
    </location>
</feature>
<dbReference type="RefSeq" id="WP_340332487.1">
    <property type="nucleotide sequence ID" value="NZ_JAZHOF010000014.1"/>
</dbReference>
<protein>
    <submittedName>
        <fullName evidence="10">ABC transporter permease</fullName>
    </submittedName>
</protein>
<dbReference type="InterPro" id="IPR038766">
    <property type="entry name" value="Membrane_comp_ABC_pdt"/>
</dbReference>
<feature type="domain" description="ABC3 transporter permease C-terminal" evidence="8">
    <location>
        <begin position="757"/>
        <end position="869"/>
    </location>
</feature>
<feature type="transmembrane region" description="Helical" evidence="7">
    <location>
        <begin position="383"/>
        <end position="406"/>
    </location>
</feature>
<keyword evidence="3 7" id="KW-0812">Transmembrane</keyword>
<feature type="transmembrane region" description="Helical" evidence="7">
    <location>
        <begin position="838"/>
        <end position="860"/>
    </location>
</feature>
<feature type="transmembrane region" description="Helical" evidence="7">
    <location>
        <begin position="461"/>
        <end position="485"/>
    </location>
</feature>
<keyword evidence="2" id="KW-1003">Cell membrane</keyword>